<feature type="binding site" evidence="10">
    <location>
        <position position="368"/>
    </location>
    <ligand>
        <name>(2R)-2-phosphoglycerate</name>
        <dbReference type="ChEBI" id="CHEBI:58289"/>
    </ligand>
</feature>
<evidence type="ECO:0000256" key="7">
    <source>
        <dbReference type="ARBA" id="ARBA00023152"/>
    </source>
</evidence>
<feature type="binding site" evidence="10 13">
    <location>
        <position position="242"/>
    </location>
    <ligand>
        <name>Mg(2+)</name>
        <dbReference type="ChEBI" id="CHEBI:18420"/>
    </ligand>
</feature>
<dbReference type="InterPro" id="IPR020809">
    <property type="entry name" value="Enolase_CS"/>
</dbReference>
<dbReference type="Gene3D" id="3.20.20.120">
    <property type="entry name" value="Enolase-like C-terminal domain"/>
    <property type="match status" value="1"/>
</dbReference>
<comment type="cofactor">
    <cofactor evidence="13">
        <name>Mg(2+)</name>
        <dbReference type="ChEBI" id="CHEBI:18420"/>
    </cofactor>
    <text evidence="13">Mg(2+) is required for catalysis and for stabilizing the dimer.</text>
</comment>
<feature type="active site" description="Proton donor" evidence="10 11">
    <location>
        <position position="205"/>
    </location>
</feature>
<evidence type="ECO:0000256" key="8">
    <source>
        <dbReference type="ARBA" id="ARBA00023239"/>
    </source>
</evidence>
<dbReference type="Proteomes" id="UP001177258">
    <property type="component" value="Unassembled WGS sequence"/>
</dbReference>
<name>A0AA90Q005_9HELI</name>
<evidence type="ECO:0000259" key="15">
    <source>
        <dbReference type="SMART" id="SM01193"/>
    </source>
</evidence>
<feature type="active site" description="Proton acceptor" evidence="10 11">
    <location>
        <position position="338"/>
    </location>
</feature>
<feature type="binding site" evidence="12">
    <location>
        <position position="155"/>
    </location>
    <ligand>
        <name>substrate</name>
    </ligand>
</feature>
<feature type="binding site" evidence="12">
    <location>
        <position position="389"/>
    </location>
    <ligand>
        <name>substrate</name>
    </ligand>
</feature>
<dbReference type="GO" id="GO:0006096">
    <property type="term" value="P:glycolytic process"/>
    <property type="evidence" value="ECO:0007669"/>
    <property type="project" value="UniProtKB-UniRule"/>
</dbReference>
<reference evidence="16" key="2">
    <citation type="submission" date="2023-07" db="EMBL/GenBank/DDBJ databases">
        <authorList>
            <person name="Aydin F."/>
            <person name="Tarhane S."/>
            <person name="Saticioglu I.B."/>
            <person name="Karakaya E."/>
            <person name="Abay S."/>
            <person name="Guran O."/>
            <person name="Bozkurt E."/>
            <person name="Uzum N."/>
            <person name="Olgun K."/>
            <person name="Jablonski D."/>
        </authorList>
    </citation>
    <scope>NUCLEOTIDE SEQUENCE</scope>
    <source>
        <strain evidence="16">Faydin-H75</strain>
    </source>
</reference>
<protein>
    <recommendedName>
        <fullName evidence="4 10">Enolase</fullName>
        <ecNumber evidence="3 10">4.2.1.11</ecNumber>
    </recommendedName>
    <alternativeName>
        <fullName evidence="10">2-phospho-D-glycerate hydro-lyase</fullName>
    </alternativeName>
    <alternativeName>
        <fullName evidence="10">2-phosphoglycerate dehydratase</fullName>
    </alternativeName>
</protein>
<evidence type="ECO:0000256" key="4">
    <source>
        <dbReference type="ARBA" id="ARBA00017068"/>
    </source>
</evidence>
<dbReference type="Gene3D" id="3.30.390.10">
    <property type="entry name" value="Enolase-like, N-terminal domain"/>
    <property type="match status" value="1"/>
</dbReference>
<dbReference type="SMART" id="SM01193">
    <property type="entry name" value="Enolase_N"/>
    <property type="match status" value="1"/>
</dbReference>
<feature type="domain" description="Enolase N-terminal" evidence="15">
    <location>
        <begin position="4"/>
        <end position="134"/>
    </location>
</feature>
<dbReference type="SUPFAM" id="SSF51604">
    <property type="entry name" value="Enolase C-terminal domain-like"/>
    <property type="match status" value="1"/>
</dbReference>
<evidence type="ECO:0000256" key="11">
    <source>
        <dbReference type="PIRSR" id="PIRSR001400-1"/>
    </source>
</evidence>
<dbReference type="InterPro" id="IPR020811">
    <property type="entry name" value="Enolase_N"/>
</dbReference>
<feature type="binding site" evidence="10">
    <location>
        <position position="163"/>
    </location>
    <ligand>
        <name>(2R)-2-phosphoglycerate</name>
        <dbReference type="ChEBI" id="CHEBI:58289"/>
    </ligand>
</feature>
<evidence type="ECO:0000256" key="2">
    <source>
        <dbReference type="ARBA" id="ARBA00009604"/>
    </source>
</evidence>
<keyword evidence="7 10" id="KW-0324">Glycolysis</keyword>
<dbReference type="SFLD" id="SFLDF00002">
    <property type="entry name" value="enolase"/>
    <property type="match status" value="1"/>
</dbReference>
<dbReference type="SFLD" id="SFLDS00001">
    <property type="entry name" value="Enolase"/>
    <property type="match status" value="1"/>
</dbReference>
<dbReference type="SFLD" id="SFLDG00178">
    <property type="entry name" value="enolase"/>
    <property type="match status" value="1"/>
</dbReference>
<keyword evidence="8 10" id="KW-0456">Lyase</keyword>
<keyword evidence="5 10" id="KW-0964">Secreted</keyword>
<dbReference type="GO" id="GO:0005576">
    <property type="term" value="C:extracellular region"/>
    <property type="evidence" value="ECO:0007669"/>
    <property type="project" value="UniProtKB-SubCell"/>
</dbReference>
<dbReference type="PROSITE" id="PS00164">
    <property type="entry name" value="ENOLASE"/>
    <property type="match status" value="1"/>
</dbReference>
<comment type="function">
    <text evidence="9 10">Catalyzes the reversible conversion of 2-phosphoglycerate (2-PG) into phosphoenolpyruvate (PEP). It is essential for the degradation of carbohydrates via glycolysis.</text>
</comment>
<dbReference type="GO" id="GO:0004634">
    <property type="term" value="F:phosphopyruvate hydratase activity"/>
    <property type="evidence" value="ECO:0007669"/>
    <property type="project" value="UniProtKB-UniRule"/>
</dbReference>
<evidence type="ECO:0000313" key="16">
    <source>
        <dbReference type="EMBL" id="MDO7253684.1"/>
    </source>
</evidence>
<dbReference type="EMBL" id="JAUYZK010000012">
    <property type="protein sequence ID" value="MDP2539628.1"/>
    <property type="molecule type" value="Genomic_DNA"/>
</dbReference>
<keyword evidence="10" id="KW-0963">Cytoplasm</keyword>
<dbReference type="InterPro" id="IPR036849">
    <property type="entry name" value="Enolase-like_C_sf"/>
</dbReference>
<sequence length="426" mass="46728">MVYIENIYSQEVIDSRGNPTIKVTAVLSDGTMESAIVPSGASTGKREALELRDGDRSRYLGKGVLKACENVDTTISEALIGSTPFDQGHIDAMLKSIDGTNNYSNLGANATLGVSMAIARAAANSLDIPLYRYIGGSNALVMPVPMLNIINGGSHADNTVDFQEYMIVPFGFDTFKDSLRASAEVYQHLKGILKDSKHITSIGDEGGFAPNLKNNAEPIEIILKAIEKAGYKPGEEISIALDVASSELVEKDGKYHLAGEGKKVTSYELVEYYEKLVAKYPIVSIEDGLSEDDWEGWQHLTERLGDKIQLVGDDLFVTNKDILRHGIDKNIANAILIKPNQIGTLSETMQTVRLAQRNNYRCIMSHRSGESEDAFIADFAIGINTGEIKTGSTARSERIAKYNRLLQIESEVPHTEYIGKELFKNR</sequence>
<proteinExistence type="inferred from homology"/>
<reference evidence="16 18" key="3">
    <citation type="journal article" date="2024" name="Syst. Appl. Microbiol.">
        <title>Helicobacter cappadocius sp. nov., from lizards: The first psychrotrophic Helicobacter species.</title>
        <authorList>
            <person name="Aydin F."/>
            <person name="Tarhane S."/>
            <person name="Karakaya E."/>
            <person name="Abay S."/>
            <person name="Kayman T."/>
            <person name="Guran O."/>
            <person name="Bozkurt E."/>
            <person name="Uzum N."/>
            <person name="Avci A."/>
            <person name="Olgun K."/>
            <person name="Jablonski D."/>
            <person name="Guran C."/>
            <person name="Burcin Saticioglu I."/>
        </authorList>
    </citation>
    <scope>NUCLEOTIDE SEQUENCE [LARGE SCALE GENOMIC DNA]</scope>
    <source>
        <strain evidence="16">Faydin-H75</strain>
        <strain evidence="18">faydin-H76</strain>
    </source>
</reference>
<accession>A0AA90Q005</accession>
<dbReference type="SMART" id="SM01192">
    <property type="entry name" value="Enolase_C"/>
    <property type="match status" value="1"/>
</dbReference>
<dbReference type="InterPro" id="IPR020810">
    <property type="entry name" value="Enolase_C"/>
</dbReference>
<evidence type="ECO:0000313" key="17">
    <source>
        <dbReference type="EMBL" id="MDP2539628.1"/>
    </source>
</evidence>
<feature type="binding site" evidence="10">
    <location>
        <position position="367"/>
    </location>
    <ligand>
        <name>(2R)-2-phosphoglycerate</name>
        <dbReference type="ChEBI" id="CHEBI:58289"/>
    </ligand>
</feature>
<evidence type="ECO:0000256" key="1">
    <source>
        <dbReference type="ARBA" id="ARBA00005031"/>
    </source>
</evidence>
<feature type="binding site" evidence="10">
    <location>
        <position position="338"/>
    </location>
    <ligand>
        <name>(2R)-2-phosphoglycerate</name>
        <dbReference type="ChEBI" id="CHEBI:58289"/>
    </ligand>
</feature>
<evidence type="ECO:0000256" key="3">
    <source>
        <dbReference type="ARBA" id="ARBA00012058"/>
    </source>
</evidence>
<evidence type="ECO:0000259" key="14">
    <source>
        <dbReference type="SMART" id="SM01192"/>
    </source>
</evidence>
<gene>
    <name evidence="10 17" type="primary">eno</name>
    <name evidence="16" type="ORF">Q5I04_07150</name>
    <name evidence="17" type="ORF">Q5I06_07565</name>
</gene>
<dbReference type="Pfam" id="PF00113">
    <property type="entry name" value="Enolase_C"/>
    <property type="match status" value="1"/>
</dbReference>
<feature type="binding site" evidence="12">
    <location>
        <position position="286"/>
    </location>
    <ligand>
        <name>substrate</name>
    </ligand>
</feature>
<comment type="similarity">
    <text evidence="2 10">Belongs to the enolase family.</text>
</comment>
<dbReference type="EC" id="4.2.1.11" evidence="3 10"/>
<evidence type="ECO:0000256" key="6">
    <source>
        <dbReference type="ARBA" id="ARBA00022842"/>
    </source>
</evidence>
<feature type="domain" description="Enolase C-terminal TIM barrel" evidence="14">
    <location>
        <begin position="139"/>
        <end position="425"/>
    </location>
</feature>
<dbReference type="GO" id="GO:0000287">
    <property type="term" value="F:magnesium ion binding"/>
    <property type="evidence" value="ECO:0007669"/>
    <property type="project" value="UniProtKB-UniRule"/>
</dbReference>
<comment type="catalytic activity">
    <reaction evidence="10">
        <text>(2R)-2-phosphoglycerate = phosphoenolpyruvate + H2O</text>
        <dbReference type="Rhea" id="RHEA:10164"/>
        <dbReference type="ChEBI" id="CHEBI:15377"/>
        <dbReference type="ChEBI" id="CHEBI:58289"/>
        <dbReference type="ChEBI" id="CHEBI:58702"/>
        <dbReference type="EC" id="4.2.1.11"/>
    </reaction>
</comment>
<keyword evidence="6 10" id="KW-0460">Magnesium</keyword>
<reference evidence="17 19" key="1">
    <citation type="submission" date="2023-07" db="EMBL/GenBank/DDBJ databases">
        <title>Unpublished Manusciprt.</title>
        <authorList>
            <person name="Aydin F."/>
            <person name="Tarhane S."/>
            <person name="Saticioglu I.B."/>
            <person name="Karakaya E."/>
            <person name="Abay S."/>
            <person name="Guran O."/>
            <person name="Bozkurt E."/>
            <person name="Uzum N."/>
            <person name="Olgun K."/>
            <person name="Jablonski D."/>
        </authorList>
    </citation>
    <scope>NUCLEOTIDE SEQUENCE</scope>
    <source>
        <strain evidence="19">faydin-H75</strain>
        <strain evidence="17">Faydin-H76</strain>
    </source>
</reference>
<dbReference type="NCBIfam" id="TIGR01060">
    <property type="entry name" value="eno"/>
    <property type="match status" value="1"/>
</dbReference>
<organism evidence="17 18">
    <name type="scientific">Helicobacter cappadocius</name>
    <dbReference type="NCBI Taxonomy" id="3063998"/>
    <lineage>
        <taxon>Bacteria</taxon>
        <taxon>Pseudomonadati</taxon>
        <taxon>Campylobacterota</taxon>
        <taxon>Epsilonproteobacteria</taxon>
        <taxon>Campylobacterales</taxon>
        <taxon>Helicobacteraceae</taxon>
        <taxon>Helicobacter</taxon>
    </lineage>
</organism>
<dbReference type="InterPro" id="IPR000941">
    <property type="entry name" value="Enolase"/>
</dbReference>
<dbReference type="PIRSF" id="PIRSF001400">
    <property type="entry name" value="Enolase"/>
    <property type="match status" value="1"/>
</dbReference>
<dbReference type="InterPro" id="IPR029017">
    <property type="entry name" value="Enolase-like_N"/>
</dbReference>
<dbReference type="RefSeq" id="WP_305517524.1">
    <property type="nucleotide sequence ID" value="NZ_JAUPEV010000012.1"/>
</dbReference>
<feature type="binding site" evidence="12">
    <location>
        <position position="313"/>
    </location>
    <ligand>
        <name>substrate</name>
    </ligand>
</feature>
<feature type="binding site" evidence="10 13">
    <location>
        <position position="313"/>
    </location>
    <ligand>
        <name>Mg(2+)</name>
        <dbReference type="ChEBI" id="CHEBI:18420"/>
    </ligand>
</feature>
<dbReference type="Pfam" id="PF03952">
    <property type="entry name" value="Enolase_N"/>
    <property type="match status" value="1"/>
</dbReference>
<keyword evidence="19" id="KW-1185">Reference proteome</keyword>
<comment type="pathway">
    <text evidence="1 10">Carbohydrate degradation; glycolysis; pyruvate from D-glyceraldehyde 3-phosphate: step 4/5.</text>
</comment>
<evidence type="ECO:0000256" key="10">
    <source>
        <dbReference type="HAMAP-Rule" id="MF_00318"/>
    </source>
</evidence>
<comment type="subcellular location">
    <subcellularLocation>
        <location evidence="10">Cytoplasm</location>
    </subcellularLocation>
    <subcellularLocation>
        <location evidence="10">Secreted</location>
    </subcellularLocation>
    <subcellularLocation>
        <location evidence="10">Cell surface</location>
    </subcellularLocation>
    <text evidence="10">Fractions of enolase are present in both the cytoplasm and on the cell surface.</text>
</comment>
<evidence type="ECO:0000256" key="12">
    <source>
        <dbReference type="PIRSR" id="PIRSR001400-2"/>
    </source>
</evidence>
<dbReference type="PANTHER" id="PTHR11902">
    <property type="entry name" value="ENOLASE"/>
    <property type="match status" value="1"/>
</dbReference>
<comment type="caution">
    <text evidence="17">The sequence shown here is derived from an EMBL/GenBank/DDBJ whole genome shotgun (WGS) entry which is preliminary data.</text>
</comment>
<feature type="binding site" evidence="10 13">
    <location>
        <position position="286"/>
    </location>
    <ligand>
        <name>Mg(2+)</name>
        <dbReference type="ChEBI" id="CHEBI:18420"/>
    </ligand>
</feature>
<dbReference type="CDD" id="cd03313">
    <property type="entry name" value="enolase"/>
    <property type="match status" value="1"/>
</dbReference>
<dbReference type="GO" id="GO:0009986">
    <property type="term" value="C:cell surface"/>
    <property type="evidence" value="ECO:0007669"/>
    <property type="project" value="UniProtKB-SubCell"/>
</dbReference>
<dbReference type="SUPFAM" id="SSF54826">
    <property type="entry name" value="Enolase N-terminal domain-like"/>
    <property type="match status" value="1"/>
</dbReference>
<dbReference type="Proteomes" id="UP001240777">
    <property type="component" value="Unassembled WGS sequence"/>
</dbReference>
<dbReference type="PRINTS" id="PR00148">
    <property type="entry name" value="ENOLASE"/>
</dbReference>
<dbReference type="GO" id="GO:0000015">
    <property type="term" value="C:phosphopyruvate hydratase complex"/>
    <property type="evidence" value="ECO:0007669"/>
    <property type="project" value="InterPro"/>
</dbReference>
<evidence type="ECO:0000256" key="5">
    <source>
        <dbReference type="ARBA" id="ARBA00022525"/>
    </source>
</evidence>
<evidence type="ECO:0000313" key="19">
    <source>
        <dbReference type="Proteomes" id="UP001240777"/>
    </source>
</evidence>
<dbReference type="EMBL" id="JAUPEV010000012">
    <property type="protein sequence ID" value="MDO7253684.1"/>
    <property type="molecule type" value="Genomic_DNA"/>
</dbReference>
<evidence type="ECO:0000313" key="18">
    <source>
        <dbReference type="Proteomes" id="UP001177258"/>
    </source>
</evidence>
<dbReference type="HAMAP" id="MF_00318">
    <property type="entry name" value="Enolase"/>
    <property type="match status" value="1"/>
</dbReference>
<comment type="cofactor">
    <cofactor evidence="10">
        <name>Mg(2+)</name>
        <dbReference type="ChEBI" id="CHEBI:18420"/>
    </cofactor>
    <text evidence="10">Binds a second Mg(2+) ion via substrate during catalysis.</text>
</comment>
<evidence type="ECO:0000256" key="9">
    <source>
        <dbReference type="ARBA" id="ARBA00045763"/>
    </source>
</evidence>
<keyword evidence="10 13" id="KW-0479">Metal-binding</keyword>
<dbReference type="PANTHER" id="PTHR11902:SF1">
    <property type="entry name" value="ENOLASE"/>
    <property type="match status" value="1"/>
</dbReference>
<evidence type="ECO:0000256" key="13">
    <source>
        <dbReference type="PIRSR" id="PIRSR001400-3"/>
    </source>
</evidence>
<feature type="binding site" evidence="10">
    <location>
        <position position="389"/>
    </location>
    <ligand>
        <name>(2R)-2-phosphoglycerate</name>
        <dbReference type="ChEBI" id="CHEBI:58289"/>
    </ligand>
</feature>
<feature type="binding site" evidence="12">
    <location>
        <position position="164"/>
    </location>
    <ligand>
        <name>substrate</name>
    </ligand>
</feature>
<dbReference type="AlphaFoldDB" id="A0AA90Q005"/>
<feature type="binding site" evidence="12">
    <location>
        <begin position="365"/>
        <end position="368"/>
    </location>
    <ligand>
        <name>substrate</name>
    </ligand>
</feature>